<dbReference type="EMBL" id="AFJL02000001">
    <property type="protein sequence ID" value="EMY07128.1"/>
    <property type="molecule type" value="Genomic_DNA"/>
</dbReference>
<dbReference type="Proteomes" id="UP000012329">
    <property type="component" value="Unassembled WGS sequence"/>
</dbReference>
<dbReference type="Gene3D" id="3.90.550.10">
    <property type="entry name" value="Spore Coat Polysaccharide Biosynthesis Protein SpsA, Chain A"/>
    <property type="match status" value="1"/>
</dbReference>
<dbReference type="AlphaFoldDB" id="A0A829DDY2"/>
<dbReference type="PANTHER" id="PTHR43713:SF3">
    <property type="entry name" value="GLUTAMATE-1-SEMIALDEHYDE 2,1-AMINOMUTASE 1, CHLOROPLASTIC-RELATED"/>
    <property type="match status" value="1"/>
</dbReference>
<keyword evidence="3" id="KW-0548">Nucleotidyltransferase</keyword>
<evidence type="ECO:0000256" key="1">
    <source>
        <dbReference type="ARBA" id="ARBA00001933"/>
    </source>
</evidence>
<reference evidence="3 4" key="1">
    <citation type="submission" date="2013-02" db="EMBL/GenBank/DDBJ databases">
        <authorList>
            <person name="Harkins D.M."/>
            <person name="Durkin A.S."/>
            <person name="Brinkac L.M."/>
            <person name="Haft D.H."/>
            <person name="Selengut J.D."/>
            <person name="Sanka R."/>
            <person name="DePew J."/>
            <person name="Purushe J."/>
            <person name="Whelen A.C."/>
            <person name="Vinetz J.M."/>
            <person name="Sutton G.G."/>
            <person name="Nierman W.C."/>
            <person name="Fouts D.E."/>
        </authorList>
    </citation>
    <scope>NUCLEOTIDE SEQUENCE [LARGE SCALE GENOMIC DNA]</scope>
    <source>
        <strain evidence="3 4">2002000626</strain>
    </source>
</reference>
<gene>
    <name evidence="3" type="ORF">LEP1GSC029_1442</name>
</gene>
<dbReference type="SUPFAM" id="SSF53448">
    <property type="entry name" value="Nucleotide-diphospho-sugar transferases"/>
    <property type="match status" value="1"/>
</dbReference>
<dbReference type="InterPro" id="IPR003329">
    <property type="entry name" value="Cytidylyl_trans"/>
</dbReference>
<dbReference type="Pfam" id="PF02348">
    <property type="entry name" value="CTP_transf_3"/>
    <property type="match status" value="1"/>
</dbReference>
<comment type="caution">
    <text evidence="3">The sequence shown here is derived from an EMBL/GenBank/DDBJ whole genome shotgun (WGS) entry which is preliminary data.</text>
</comment>
<keyword evidence="2" id="KW-0663">Pyridoxal phosphate</keyword>
<dbReference type="PANTHER" id="PTHR43713">
    <property type="entry name" value="GLUTAMATE-1-SEMIALDEHYDE 2,1-AMINOMUTASE"/>
    <property type="match status" value="1"/>
</dbReference>
<sequence length="676" mass="76622">MKIIAIVQARMGSTRFPNKVLQKIQGKPLIELLFSRLSRSKMLNEIILATSDSINNDPLVEFINYLGFEVYRGSESDVLDRYYQTAKHKKADVVVRITGDCPLTDPVVVDNAIEKFLKDGSDYCSNVSPATFPDGLDTEVFSFQALEKNWTVAQKPFYREHVTPFIRESNEFKKSSLEFREDYSALRWTVDEVADFEVIQNVFDYFHPNIHFGWQEVLELYKKRPEIFFANRYLIRNEGANMGTGQKLWKRAKTLIPGGNMLLSKRAEMFLPDQWPAYFSKAKGCKVWDLDGKEYIDMCIMGIGTNILGYGHPEVDDAIRKTIDFGNMSTFNCPEEVYLAERLVELHPWADMVRFARSGGEANAIAIRIARAVTGKDKVAICGYHGWHDWYLSANLAEDDGLSGHLLPGLDPNGVPKNLKGTVFPFQYNRFDELENLINQHDDIGVIKMEVSRNRGPEDHFLHKVRKLATDKNIVLIFDECTSGFRQTFGGLHKLYGVEPDMAMFGKALGNGYAITATIGKRSIMEAAQTTFISSTFWTERIGPTAGLKTLEVMERLKSWETITNIGNSIKDRWKRLAAKHGLSIEDWGLPALAGFTIQSKNSLAYKTLITQEMMGKGFLAGNSVYVCTEHSLEIINQYFECLDPIFGTIRECEEGRDINSILKGPVCHAGFKRLN</sequence>
<dbReference type="InterPro" id="IPR005814">
    <property type="entry name" value="Aminotrans_3"/>
</dbReference>
<dbReference type="Pfam" id="PF00202">
    <property type="entry name" value="Aminotran_3"/>
    <property type="match status" value="1"/>
</dbReference>
<dbReference type="InterPro" id="IPR015424">
    <property type="entry name" value="PyrdxlP-dep_Trfase"/>
</dbReference>
<dbReference type="Gene3D" id="3.90.1150.10">
    <property type="entry name" value="Aspartate Aminotransferase, domain 1"/>
    <property type="match status" value="1"/>
</dbReference>
<evidence type="ECO:0000256" key="2">
    <source>
        <dbReference type="ARBA" id="ARBA00022898"/>
    </source>
</evidence>
<dbReference type="CDD" id="cd02518">
    <property type="entry name" value="GT2_SpsF"/>
    <property type="match status" value="1"/>
</dbReference>
<evidence type="ECO:0000313" key="3">
    <source>
        <dbReference type="EMBL" id="EMY07128.1"/>
    </source>
</evidence>
<proteinExistence type="predicted"/>
<dbReference type="InterPro" id="IPR029044">
    <property type="entry name" value="Nucleotide-diphossugar_trans"/>
</dbReference>
<dbReference type="SUPFAM" id="SSF53383">
    <property type="entry name" value="PLP-dependent transferases"/>
    <property type="match status" value="1"/>
</dbReference>
<evidence type="ECO:0000313" key="4">
    <source>
        <dbReference type="Proteomes" id="UP000012329"/>
    </source>
</evidence>
<dbReference type="Gene3D" id="3.40.640.10">
    <property type="entry name" value="Type I PLP-dependent aspartate aminotransferase-like (Major domain)"/>
    <property type="match status" value="1"/>
</dbReference>
<dbReference type="EC" id="2.7.7.-" evidence="3"/>
<dbReference type="InterPro" id="IPR015422">
    <property type="entry name" value="PyrdxlP-dep_Trfase_small"/>
</dbReference>
<comment type="cofactor">
    <cofactor evidence="1">
        <name>pyridoxal 5'-phosphate</name>
        <dbReference type="ChEBI" id="CHEBI:597326"/>
    </cofactor>
</comment>
<protein>
    <submittedName>
        <fullName evidence="3">Cytidylyltransferase</fullName>
        <ecNumber evidence="3">2.7.7.-</ecNumber>
    </submittedName>
</protein>
<dbReference type="GO" id="GO:0016779">
    <property type="term" value="F:nucleotidyltransferase activity"/>
    <property type="evidence" value="ECO:0007669"/>
    <property type="project" value="UniProtKB-KW"/>
</dbReference>
<dbReference type="InterPro" id="IPR015421">
    <property type="entry name" value="PyrdxlP-dep_Trfase_major"/>
</dbReference>
<organism evidence="3 4">
    <name type="scientific">Leptospira interrogans str. 2002000626</name>
    <dbReference type="NCBI Taxonomy" id="996803"/>
    <lineage>
        <taxon>Bacteria</taxon>
        <taxon>Pseudomonadati</taxon>
        <taxon>Spirochaetota</taxon>
        <taxon>Spirochaetia</taxon>
        <taxon>Leptospirales</taxon>
        <taxon>Leptospiraceae</taxon>
        <taxon>Leptospira</taxon>
    </lineage>
</organism>
<name>A0A829DDY2_LEPIR</name>
<dbReference type="GO" id="GO:0008483">
    <property type="term" value="F:transaminase activity"/>
    <property type="evidence" value="ECO:0007669"/>
    <property type="project" value="InterPro"/>
</dbReference>
<keyword evidence="3" id="KW-0808">Transferase</keyword>
<accession>A0A829DDY2</accession>
<dbReference type="GO" id="GO:0030170">
    <property type="term" value="F:pyridoxal phosphate binding"/>
    <property type="evidence" value="ECO:0007669"/>
    <property type="project" value="InterPro"/>
</dbReference>